<reference evidence="5" key="1">
    <citation type="journal article" date="2019" name="Int. J. Syst. Evol. Microbiol.">
        <title>The Global Catalogue of Microorganisms (GCM) 10K type strain sequencing project: providing services to taxonomists for standard genome sequencing and annotation.</title>
        <authorList>
            <consortium name="The Broad Institute Genomics Platform"/>
            <consortium name="The Broad Institute Genome Sequencing Center for Infectious Disease"/>
            <person name="Wu L."/>
            <person name="Ma J."/>
        </authorList>
    </citation>
    <scope>NUCLEOTIDE SEQUENCE [LARGE SCALE GENOMIC DNA]</scope>
    <source>
        <strain evidence="5">CGMCC 1.8860</strain>
    </source>
</reference>
<comment type="caution">
    <text evidence="4">The sequence shown here is derived from an EMBL/GenBank/DDBJ whole genome shotgun (WGS) entry which is preliminary data.</text>
</comment>
<evidence type="ECO:0000259" key="3">
    <source>
        <dbReference type="Pfam" id="PF08929"/>
    </source>
</evidence>
<dbReference type="EMBL" id="BMLY01000001">
    <property type="protein sequence ID" value="GGP25033.1"/>
    <property type="molecule type" value="Genomic_DNA"/>
</dbReference>
<dbReference type="InterPro" id="IPR028983">
    <property type="entry name" value="PA2201-like_C"/>
</dbReference>
<feature type="domain" description="PoNi N-terminal" evidence="2">
    <location>
        <begin position="1"/>
        <end position="77"/>
    </location>
</feature>
<dbReference type="Gene3D" id="1.10.3920.10">
    <property type="entry name" value="PA2201 C-terminal domain-like"/>
    <property type="match status" value="1"/>
</dbReference>
<keyword evidence="5" id="KW-1185">Reference proteome</keyword>
<evidence type="ECO:0000313" key="4">
    <source>
        <dbReference type="EMBL" id="GGP25033.1"/>
    </source>
</evidence>
<proteinExistence type="predicted"/>
<feature type="region of interest" description="Disordered" evidence="1">
    <location>
        <begin position="208"/>
        <end position="228"/>
    </location>
</feature>
<organism evidence="4 5">
    <name type="scientific">Silvimonas amylolytica</name>
    <dbReference type="NCBI Taxonomy" id="449663"/>
    <lineage>
        <taxon>Bacteria</taxon>
        <taxon>Pseudomonadati</taxon>
        <taxon>Pseudomonadota</taxon>
        <taxon>Betaproteobacteria</taxon>
        <taxon>Neisseriales</taxon>
        <taxon>Chitinibacteraceae</taxon>
        <taxon>Silvimonas</taxon>
    </lineage>
</organism>
<evidence type="ECO:0000313" key="5">
    <source>
        <dbReference type="Proteomes" id="UP000621859"/>
    </source>
</evidence>
<dbReference type="Pfam" id="PF08929">
    <property type="entry name" value="PoNi_C"/>
    <property type="match status" value="1"/>
</dbReference>
<feature type="domain" description="PoNi C-terminal" evidence="3">
    <location>
        <begin position="86"/>
        <end position="205"/>
    </location>
</feature>
<dbReference type="Proteomes" id="UP000621859">
    <property type="component" value="Unassembled WGS sequence"/>
</dbReference>
<dbReference type="InterPro" id="IPR015025">
    <property type="entry name" value="PoNi_C"/>
</dbReference>
<evidence type="ECO:0000259" key="2">
    <source>
        <dbReference type="Pfam" id="PF08928"/>
    </source>
</evidence>
<evidence type="ECO:0000256" key="1">
    <source>
        <dbReference type="SAM" id="MobiDB-lite"/>
    </source>
</evidence>
<dbReference type="Pfam" id="PF08928">
    <property type="entry name" value="PoNi_N"/>
    <property type="match status" value="1"/>
</dbReference>
<protein>
    <recommendedName>
        <fullName evidence="6">DUF1911 domain-containing protein</fullName>
    </recommendedName>
</protein>
<accession>A0ABQ2PHD3</accession>
<dbReference type="SUPFAM" id="SSF140731">
    <property type="entry name" value="PA2201 C-terminal domain-like"/>
    <property type="match status" value="1"/>
</dbReference>
<dbReference type="InterPro" id="IPR015024">
    <property type="entry name" value="PoNi_N"/>
</dbReference>
<name>A0ABQ2PHD3_9NEIS</name>
<gene>
    <name evidence="4" type="ORF">GCM10010971_08520</name>
</gene>
<sequence length="245" mass="27937">MLYKYSRGDEISELAQYFPPLLDAWEESVLLGKDVFSPEQQNRRRAWKGNLDHYVVCFWLVGLALALEIPDAQWERLLVLVDNEGEDKLLDSIIERRQPGRKIGDTLCHPRPYRRLLKAIEAPHDSQAQLLADFVNNWYAELDRPSRKGNASTSVIYERPYWYKFHDPMGGAYFGFWCIEAVAAVKVVGIDDGQCLGLPNYPGDLLRPGELSTHSQPDAEIPAEAAEQVRSSTSKGWFSRLLGRK</sequence>
<evidence type="ECO:0008006" key="6">
    <source>
        <dbReference type="Google" id="ProtNLM"/>
    </source>
</evidence>